<name>A0ABR2S0N0_9ROSI</name>
<keyword evidence="2" id="KW-1185">Reference proteome</keyword>
<sequence>MESKVTGGYIGGIGKDDEEKYRTMKTWRNKGPCVEGNDSRIKEMRSRCKGDWEKSLEFQSTVRNGHIQGEEIDAIKAIVLGKDYNESILNDTRFLKGHVGDFQFMSNGLKAVKKKVIEGKESSAEIGTSKPCDLSGKSVDKFSSDVVDEIGLGKVDLSQAGLNLDMCNVISNDKERSS</sequence>
<comment type="caution">
    <text evidence="1">The sequence shown here is derived from an EMBL/GenBank/DDBJ whole genome shotgun (WGS) entry which is preliminary data.</text>
</comment>
<reference evidence="1 2" key="1">
    <citation type="journal article" date="2024" name="G3 (Bethesda)">
        <title>Genome assembly of Hibiscus sabdariffa L. provides insights into metabolisms of medicinal natural products.</title>
        <authorList>
            <person name="Kim T."/>
        </authorList>
    </citation>
    <scope>NUCLEOTIDE SEQUENCE [LARGE SCALE GENOMIC DNA]</scope>
    <source>
        <strain evidence="1">TK-2024</strain>
        <tissue evidence="1">Old leaves</tissue>
    </source>
</reference>
<dbReference type="Proteomes" id="UP001396334">
    <property type="component" value="Unassembled WGS sequence"/>
</dbReference>
<accession>A0ABR2S0N0</accession>
<proteinExistence type="predicted"/>
<organism evidence="1 2">
    <name type="scientific">Hibiscus sabdariffa</name>
    <name type="common">roselle</name>
    <dbReference type="NCBI Taxonomy" id="183260"/>
    <lineage>
        <taxon>Eukaryota</taxon>
        <taxon>Viridiplantae</taxon>
        <taxon>Streptophyta</taxon>
        <taxon>Embryophyta</taxon>
        <taxon>Tracheophyta</taxon>
        <taxon>Spermatophyta</taxon>
        <taxon>Magnoliopsida</taxon>
        <taxon>eudicotyledons</taxon>
        <taxon>Gunneridae</taxon>
        <taxon>Pentapetalae</taxon>
        <taxon>rosids</taxon>
        <taxon>malvids</taxon>
        <taxon>Malvales</taxon>
        <taxon>Malvaceae</taxon>
        <taxon>Malvoideae</taxon>
        <taxon>Hibiscus</taxon>
    </lineage>
</organism>
<dbReference type="EMBL" id="JBBPBN010000018">
    <property type="protein sequence ID" value="KAK9018778.1"/>
    <property type="molecule type" value="Genomic_DNA"/>
</dbReference>
<evidence type="ECO:0000313" key="2">
    <source>
        <dbReference type="Proteomes" id="UP001396334"/>
    </source>
</evidence>
<evidence type="ECO:0000313" key="1">
    <source>
        <dbReference type="EMBL" id="KAK9018778.1"/>
    </source>
</evidence>
<protein>
    <submittedName>
        <fullName evidence="1">Uncharacterized protein</fullName>
    </submittedName>
</protein>
<gene>
    <name evidence="1" type="ORF">V6N11_033825</name>
</gene>